<dbReference type="Proteomes" id="UP000594014">
    <property type="component" value="Chromosome"/>
</dbReference>
<name>A0ACD1ACB2_9FIRM</name>
<sequence>MKSEYFYNKLDELFRSGSIQEAENYIIRTMEQVQKENDLPALISLANELGGVFRVTGRLEEAQKVYHVALETIRLLKLEGTEQHGTTLMNLASVHSEGKQASKALDLYEQAAEIFTKKGLAQDYRMAALYNNLSHVYDLLGKADQALHCAEKSLAAVKTLSGQEVELATTYSTLAVRYLNLQEEAKAEEALKEAERIFISLPGKSNVHYAATLNAFGDLRFRQQRYADAVSFFEKALNIITENYGKKSSYAEVSQKNLEKARNLLLQKKASPDVSGLREQNHSLNMRMTGLGLSEAYFDEIGRAMIREQFFQYEKYMAVGLVGEGSECFGFDDEFSESHDFGPGFCIWLPDDIYRAVGAEIQEAYNRLPKTYRNQSRVTTAEGGGRLGVFSINDYYKKYIGAGDIPKDPVEWLFMPETSLATVTNGKVFVDHWGEFSRIRSGLLNFYPQDTLLKKLAARIAMMSQAGQYNYERCMKRGETAAAYLSCGEFIKNTISAVYLLNGSYMPFYKWMFRGMDKLEHLKEIKPMLEQLAAMPDIPQNTTTKADLIESVCMKVRDELKRQGLIFGNDAFLNNHCRDLMSRIEDPRIKGLPVMFDGK</sequence>
<evidence type="ECO:0000313" key="1">
    <source>
        <dbReference type="EMBL" id="QOX64115.1"/>
    </source>
</evidence>
<protein>
    <submittedName>
        <fullName evidence="1">DUF4037 domain-containing protein</fullName>
    </submittedName>
</protein>
<organism evidence="1 2">
    <name type="scientific">Anoxybacterium hadale</name>
    <dbReference type="NCBI Taxonomy" id="3408580"/>
    <lineage>
        <taxon>Bacteria</taxon>
        <taxon>Bacillati</taxon>
        <taxon>Bacillota</taxon>
        <taxon>Clostridia</taxon>
        <taxon>Peptostreptococcales</taxon>
        <taxon>Anaerovoracaceae</taxon>
        <taxon>Anoxybacterium</taxon>
    </lineage>
</organism>
<accession>A0ACD1ACB2</accession>
<keyword evidence="2" id="KW-1185">Reference proteome</keyword>
<evidence type="ECO:0000313" key="2">
    <source>
        <dbReference type="Proteomes" id="UP000594014"/>
    </source>
</evidence>
<reference evidence="1" key="1">
    <citation type="submission" date="2019-08" db="EMBL/GenBank/DDBJ databases">
        <title>Genome sequence of Clostridiales bacterium MT110.</title>
        <authorList>
            <person name="Cao J."/>
        </authorList>
    </citation>
    <scope>NUCLEOTIDE SEQUENCE</scope>
    <source>
        <strain evidence="1">MT110</strain>
    </source>
</reference>
<gene>
    <name evidence="1" type="ORF">FRZ06_12595</name>
</gene>
<dbReference type="EMBL" id="CP042469">
    <property type="protein sequence ID" value="QOX64115.1"/>
    <property type="molecule type" value="Genomic_DNA"/>
</dbReference>
<proteinExistence type="predicted"/>